<organism evidence="1 2">
    <name type="scientific">Panagrolaimus sp. ES5</name>
    <dbReference type="NCBI Taxonomy" id="591445"/>
    <lineage>
        <taxon>Eukaryota</taxon>
        <taxon>Metazoa</taxon>
        <taxon>Ecdysozoa</taxon>
        <taxon>Nematoda</taxon>
        <taxon>Chromadorea</taxon>
        <taxon>Rhabditida</taxon>
        <taxon>Tylenchina</taxon>
        <taxon>Panagrolaimomorpha</taxon>
        <taxon>Panagrolaimoidea</taxon>
        <taxon>Panagrolaimidae</taxon>
        <taxon>Panagrolaimus</taxon>
    </lineage>
</organism>
<accession>A0AC34FQD7</accession>
<evidence type="ECO:0000313" key="2">
    <source>
        <dbReference type="WBParaSite" id="ES5_v2.g19374.t1"/>
    </source>
</evidence>
<dbReference type="Proteomes" id="UP000887579">
    <property type="component" value="Unplaced"/>
</dbReference>
<dbReference type="WBParaSite" id="ES5_v2.g19374.t1">
    <property type="protein sequence ID" value="ES5_v2.g19374.t1"/>
    <property type="gene ID" value="ES5_v2.g19374"/>
</dbReference>
<protein>
    <submittedName>
        <fullName evidence="2">Uncharacterized protein</fullName>
    </submittedName>
</protein>
<reference evidence="2" key="1">
    <citation type="submission" date="2022-11" db="UniProtKB">
        <authorList>
            <consortium name="WormBaseParasite"/>
        </authorList>
    </citation>
    <scope>IDENTIFICATION</scope>
</reference>
<evidence type="ECO:0000313" key="1">
    <source>
        <dbReference type="Proteomes" id="UP000887579"/>
    </source>
</evidence>
<sequence length="303" mass="35109">MPIQKYYEHHVGHACGIKISTEDNKHGSKFYQIDYYATDKCKNEIIVNHTESGYCASENNTLLNVHIFKCCTTGHFCNMNLTTVGIYAGILNSCHYKPAVLLALGNKNICEMYYDLNEKKRVYLYRDFNVKIIYEKEIYVYGKILKADSTECGEKHLYNEDDSKTFFRITCTTKNCDELLPELRLNQFECQHLKDKSYADNNEEIPKNAENDNWICYIQINGYYEKPQINAGHLNFNDTKYKSKIKECHDKGIYDSNFCCVNIVLVNQTDSNCTVEKQRVRFKETKSAIENPSESGNSNNNHG</sequence>
<proteinExistence type="predicted"/>
<name>A0AC34FQD7_9BILA</name>